<keyword evidence="4" id="KW-1185">Reference proteome</keyword>
<gene>
    <name evidence="3" type="ORF">M0R45_022018</name>
</gene>
<evidence type="ECO:0000313" key="3">
    <source>
        <dbReference type="EMBL" id="KAK9934889.1"/>
    </source>
</evidence>
<dbReference type="Proteomes" id="UP001457282">
    <property type="component" value="Unassembled WGS sequence"/>
</dbReference>
<sequence>MEKKVSLKLASLLLLLATMACMALWRMPGAEARGPFLCPRMIDCKSVCQGYPWRCVDGQCICTGGDPPPQQGQGEADSGPDQVKLP</sequence>
<feature type="signal peptide" evidence="2">
    <location>
        <begin position="1"/>
        <end position="32"/>
    </location>
</feature>
<protein>
    <submittedName>
        <fullName evidence="3">Uncharacterized protein</fullName>
    </submittedName>
</protein>
<proteinExistence type="predicted"/>
<feature type="region of interest" description="Disordered" evidence="1">
    <location>
        <begin position="66"/>
        <end position="86"/>
    </location>
</feature>
<feature type="chain" id="PRO_5043430294" evidence="2">
    <location>
        <begin position="33"/>
        <end position="86"/>
    </location>
</feature>
<organism evidence="3 4">
    <name type="scientific">Rubus argutus</name>
    <name type="common">Southern blackberry</name>
    <dbReference type="NCBI Taxonomy" id="59490"/>
    <lineage>
        <taxon>Eukaryota</taxon>
        <taxon>Viridiplantae</taxon>
        <taxon>Streptophyta</taxon>
        <taxon>Embryophyta</taxon>
        <taxon>Tracheophyta</taxon>
        <taxon>Spermatophyta</taxon>
        <taxon>Magnoliopsida</taxon>
        <taxon>eudicotyledons</taxon>
        <taxon>Gunneridae</taxon>
        <taxon>Pentapetalae</taxon>
        <taxon>rosids</taxon>
        <taxon>fabids</taxon>
        <taxon>Rosales</taxon>
        <taxon>Rosaceae</taxon>
        <taxon>Rosoideae</taxon>
        <taxon>Rosoideae incertae sedis</taxon>
        <taxon>Rubus</taxon>
    </lineage>
</organism>
<dbReference type="PROSITE" id="PS51257">
    <property type="entry name" value="PROKAR_LIPOPROTEIN"/>
    <property type="match status" value="1"/>
</dbReference>
<accession>A0AAW1XFM2</accession>
<evidence type="ECO:0000256" key="2">
    <source>
        <dbReference type="SAM" id="SignalP"/>
    </source>
</evidence>
<dbReference type="EMBL" id="JBEDUW010000004">
    <property type="protein sequence ID" value="KAK9934889.1"/>
    <property type="molecule type" value="Genomic_DNA"/>
</dbReference>
<dbReference type="AlphaFoldDB" id="A0AAW1XFM2"/>
<keyword evidence="2" id="KW-0732">Signal</keyword>
<name>A0AAW1XFM2_RUBAR</name>
<evidence type="ECO:0000313" key="4">
    <source>
        <dbReference type="Proteomes" id="UP001457282"/>
    </source>
</evidence>
<comment type="caution">
    <text evidence="3">The sequence shown here is derived from an EMBL/GenBank/DDBJ whole genome shotgun (WGS) entry which is preliminary data.</text>
</comment>
<evidence type="ECO:0000256" key="1">
    <source>
        <dbReference type="SAM" id="MobiDB-lite"/>
    </source>
</evidence>
<reference evidence="3 4" key="1">
    <citation type="journal article" date="2023" name="G3 (Bethesda)">
        <title>A chromosome-length genome assembly and annotation of blackberry (Rubus argutus, cv. 'Hillquist').</title>
        <authorList>
            <person name="Bruna T."/>
            <person name="Aryal R."/>
            <person name="Dudchenko O."/>
            <person name="Sargent D.J."/>
            <person name="Mead D."/>
            <person name="Buti M."/>
            <person name="Cavallini A."/>
            <person name="Hytonen T."/>
            <person name="Andres J."/>
            <person name="Pham M."/>
            <person name="Weisz D."/>
            <person name="Mascagni F."/>
            <person name="Usai G."/>
            <person name="Natali L."/>
            <person name="Bassil N."/>
            <person name="Fernandez G.E."/>
            <person name="Lomsadze A."/>
            <person name="Armour M."/>
            <person name="Olukolu B."/>
            <person name="Poorten T."/>
            <person name="Britton C."/>
            <person name="Davik J."/>
            <person name="Ashrafi H."/>
            <person name="Aiden E.L."/>
            <person name="Borodovsky M."/>
            <person name="Worthington M."/>
        </authorList>
    </citation>
    <scope>NUCLEOTIDE SEQUENCE [LARGE SCALE GENOMIC DNA]</scope>
    <source>
        <strain evidence="3">PI 553951</strain>
    </source>
</reference>